<name>A0AAD7NN86_9AGAR</name>
<protein>
    <submittedName>
        <fullName evidence="1">Uncharacterized protein</fullName>
    </submittedName>
</protein>
<sequence>MDPSPQFRHLPSLPDPIIIPYEHSAYAGFKNRLWCTWYLKQTLKGTVDRSWAQEWWWEDEDEQYLEGFALSRSTATQLRGMMTAWEWADACSAFEAHRSQSTTFVNPLTHLTCQSRLRFIVWLNLTTTSKIHDSIGAWGRFLSLPYRKEFCPHCGILGFLKTWLETVREVYPLEDLQLIMWEYQCGCFAEALRSLPLGVQAPRVNLAKTSSILQAFYRLVVPTWPVALWMAFRASNDIDVPIFLDILQDPVHQDLVFNHEDDDFAHWENWADYAVEIDLRTWLQIRNTVCKRARRAFPYDVRVTAACLIFSPSPESVFSQPVLEKLGISDYPFDIISKDYKPNSDHAQFASKEFWTSLENWIRTRQLDFCHAVWQTSNLGVLERLSVISNTLASWAPQKDLLFYVYCLTARNIQLVCKR</sequence>
<evidence type="ECO:0000313" key="2">
    <source>
        <dbReference type="Proteomes" id="UP001215598"/>
    </source>
</evidence>
<proteinExistence type="predicted"/>
<keyword evidence="2" id="KW-1185">Reference proteome</keyword>
<dbReference type="Proteomes" id="UP001215598">
    <property type="component" value="Unassembled WGS sequence"/>
</dbReference>
<gene>
    <name evidence="1" type="ORF">B0H16DRAFT_310448</name>
</gene>
<dbReference type="EMBL" id="JARKIB010000020">
    <property type="protein sequence ID" value="KAJ7768222.1"/>
    <property type="molecule type" value="Genomic_DNA"/>
</dbReference>
<reference evidence="1" key="1">
    <citation type="submission" date="2023-03" db="EMBL/GenBank/DDBJ databases">
        <title>Massive genome expansion in bonnet fungi (Mycena s.s.) driven by repeated elements and novel gene families across ecological guilds.</title>
        <authorList>
            <consortium name="Lawrence Berkeley National Laboratory"/>
            <person name="Harder C.B."/>
            <person name="Miyauchi S."/>
            <person name="Viragh M."/>
            <person name="Kuo A."/>
            <person name="Thoen E."/>
            <person name="Andreopoulos B."/>
            <person name="Lu D."/>
            <person name="Skrede I."/>
            <person name="Drula E."/>
            <person name="Henrissat B."/>
            <person name="Morin E."/>
            <person name="Kohler A."/>
            <person name="Barry K."/>
            <person name="LaButti K."/>
            <person name="Morin E."/>
            <person name="Salamov A."/>
            <person name="Lipzen A."/>
            <person name="Mereny Z."/>
            <person name="Hegedus B."/>
            <person name="Baldrian P."/>
            <person name="Stursova M."/>
            <person name="Weitz H."/>
            <person name="Taylor A."/>
            <person name="Grigoriev I.V."/>
            <person name="Nagy L.G."/>
            <person name="Martin F."/>
            <person name="Kauserud H."/>
        </authorList>
    </citation>
    <scope>NUCLEOTIDE SEQUENCE</scope>
    <source>
        <strain evidence="1">CBHHK182m</strain>
    </source>
</reference>
<comment type="caution">
    <text evidence="1">The sequence shown here is derived from an EMBL/GenBank/DDBJ whole genome shotgun (WGS) entry which is preliminary data.</text>
</comment>
<organism evidence="1 2">
    <name type="scientific">Mycena metata</name>
    <dbReference type="NCBI Taxonomy" id="1033252"/>
    <lineage>
        <taxon>Eukaryota</taxon>
        <taxon>Fungi</taxon>
        <taxon>Dikarya</taxon>
        <taxon>Basidiomycota</taxon>
        <taxon>Agaricomycotina</taxon>
        <taxon>Agaricomycetes</taxon>
        <taxon>Agaricomycetidae</taxon>
        <taxon>Agaricales</taxon>
        <taxon>Marasmiineae</taxon>
        <taxon>Mycenaceae</taxon>
        <taxon>Mycena</taxon>
    </lineage>
</organism>
<accession>A0AAD7NN86</accession>
<evidence type="ECO:0000313" key="1">
    <source>
        <dbReference type="EMBL" id="KAJ7768222.1"/>
    </source>
</evidence>
<dbReference type="AlphaFoldDB" id="A0AAD7NN86"/>